<protein>
    <submittedName>
        <fullName evidence="1">Uncharacterized protein</fullName>
    </submittedName>
</protein>
<comment type="caution">
    <text evidence="1">The sequence shown here is derived from an EMBL/GenBank/DDBJ whole genome shotgun (WGS) entry which is preliminary data.</text>
</comment>
<accession>Z9JN57</accession>
<gene>
    <name evidence="1" type="ORF">AF72_01235</name>
</gene>
<reference evidence="1 2" key="1">
    <citation type="journal article" date="2014" name="Genome Announc.">
        <title>Draft Genome Sequence of Xylella fastidiosa Pear Leaf Scorch Strain in Taiwan.</title>
        <authorList>
            <person name="Su C.C."/>
            <person name="Deng W.L."/>
            <person name="Jan F.J."/>
            <person name="Chang C.J."/>
            <person name="Huang H."/>
            <person name="Chen J."/>
        </authorList>
    </citation>
    <scope>NUCLEOTIDE SEQUENCE [LARGE SCALE GENOMIC DNA]</scope>
    <source>
        <strain evidence="1 2">PLS229</strain>
    </source>
</reference>
<name>Z9JN57_9GAMM</name>
<sequence>MPLTAMFSEIPDGVEHLQMRRTGVAVLPRQSA</sequence>
<dbReference type="AlphaFoldDB" id="Z9JN57"/>
<dbReference type="STRING" id="1444770.AF72_01235"/>
<proteinExistence type="predicted"/>
<dbReference type="EMBL" id="JDSQ01000002">
    <property type="protein sequence ID" value="EWS79236.1"/>
    <property type="molecule type" value="Genomic_DNA"/>
</dbReference>
<dbReference type="Proteomes" id="UP000020406">
    <property type="component" value="Unassembled WGS sequence"/>
</dbReference>
<evidence type="ECO:0000313" key="1">
    <source>
        <dbReference type="EMBL" id="EWS79236.1"/>
    </source>
</evidence>
<organism evidence="1 2">
    <name type="scientific">Xylella taiwanensis</name>
    <dbReference type="NCBI Taxonomy" id="1444770"/>
    <lineage>
        <taxon>Bacteria</taxon>
        <taxon>Pseudomonadati</taxon>
        <taxon>Pseudomonadota</taxon>
        <taxon>Gammaproteobacteria</taxon>
        <taxon>Lysobacterales</taxon>
        <taxon>Lysobacteraceae</taxon>
        <taxon>Xylella</taxon>
    </lineage>
</organism>
<evidence type="ECO:0000313" key="2">
    <source>
        <dbReference type="Proteomes" id="UP000020406"/>
    </source>
</evidence>